<keyword evidence="3 8" id="KW-0808">Transferase</keyword>
<keyword evidence="4 7" id="KW-0812">Transmembrane</keyword>
<feature type="transmembrane region" description="Helical" evidence="7">
    <location>
        <begin position="623"/>
        <end position="650"/>
    </location>
</feature>
<feature type="transmembrane region" description="Helical" evidence="7">
    <location>
        <begin position="479"/>
        <end position="502"/>
    </location>
</feature>
<feature type="transmembrane region" description="Helical" evidence="7">
    <location>
        <begin position="448"/>
        <end position="467"/>
    </location>
</feature>
<feature type="transmembrane region" description="Helical" evidence="7">
    <location>
        <begin position="947"/>
        <end position="973"/>
    </location>
</feature>
<keyword evidence="2" id="KW-0328">Glycosyltransferase</keyword>
<dbReference type="AlphaFoldDB" id="A0A326UME1"/>
<feature type="transmembrane region" description="Helical" evidence="7">
    <location>
        <begin position="782"/>
        <end position="803"/>
    </location>
</feature>
<name>A0A326UME1_THEHA</name>
<organism evidence="8 9">
    <name type="scientific">Thermosporothrix hazakensis</name>
    <dbReference type="NCBI Taxonomy" id="644383"/>
    <lineage>
        <taxon>Bacteria</taxon>
        <taxon>Bacillati</taxon>
        <taxon>Chloroflexota</taxon>
        <taxon>Ktedonobacteria</taxon>
        <taxon>Ktedonobacterales</taxon>
        <taxon>Thermosporotrichaceae</taxon>
        <taxon>Thermosporothrix</taxon>
    </lineage>
</organism>
<feature type="transmembrane region" description="Helical" evidence="7">
    <location>
        <begin position="105"/>
        <end position="125"/>
    </location>
</feature>
<sequence>MEQSTQSPAHLRPSTSGRLAQEHHFRAWLLQHEQHELQIDRYKECFGYRKHIKRYSALPGSFSLCRPEHSAHKTLTRAQRVILGFLLCTCLLAVCMFQWSFLTLVMGLITLLYILTLALSLSLSFQTALRSDTFSIDEALLQRLQDAPWPSYTILCPLYRESAVLPQLVQALLKLDYPVDKLQILLLVEKKDRETREALKRIHLPEHFEVLVVPAGRPRTKPRACNYGLMWARGHYIVIYDAEDIPDPLQLKKAALTFAVQAPEVACVQAKLSCYNASQNLLTRWYAAEYAMWFHLVLPGLQRLGLPVPLGGTSNHFRTADLRSLGGWDAYNVTEDCDVGLRLARRGLRTVMIDSTTEEEATSKLLFWLRQRSRWIKGYMQTYFVHIRQPGNLLRETNPRYLLVLNILLGSSVTLLFFTPLMWILSCIYFLARPSVEWFYQQLFPAPIFYPAFLCFVFGNFYYVLLYMYGCMRKEHYQLIPWTLGILCYWALTWLAAFIALYELLREPHYWQKTAHGFHLVSSSQKQGNQRHRHASKQRSALKTSLLNIRQRDIVPYVPAPPFLHRLPEIALSKQESKSHLWLRLTLISAIICSSGALLFFLARQETLLYADALSHLRIARKVFDSLTPGLAQLGTVWLPFHHILMFPFIWNDTLWHTGLAGSLVSMCCYVATALALYHSAHRLTGNQPASCLGTLCFLLNPNILYLQTTPLSELVCICTSTIACACFLAWIQSGRTRTFLLCALATNTATASRYDGWFLFILLLPLIALICWKKRYSLSKLIGHMTLFLFAGGFSILLWFLWNAALFGDPLEFQHGAFSAQTQHAGLIQEGVVSTFHNLSIALQTYLSTIIATIGPVPLLLAGIAILFYCIQHRRELTIWALLPFFAPLPFYTLALYNGQAVIYIPGTGPTTIYNVRYGAAMVVPVALALALFIDRISAIHFPVSTFRIALCIVIVLSQPLLLISQGVITLYDGQYGYSCQAAQPAVRTLLRYYQQGERILLDEGAVFLPDLSIALRNFVGEGNRHYWERALLKPEKQVTWVLLSRRPQDRVARRFWRDAAFHKKFTLLHDENGLQLYHNNAIALHQAPRDVDMLLAPYKRCTINLQLASSPIWYNDKSR</sequence>
<feature type="transmembrane region" description="Helical" evidence="7">
    <location>
        <begin position="755"/>
        <end position="773"/>
    </location>
</feature>
<dbReference type="InterPro" id="IPR029044">
    <property type="entry name" value="Nucleotide-diphossugar_trans"/>
</dbReference>
<dbReference type="InterPro" id="IPR050321">
    <property type="entry name" value="Glycosyltr_2/OpgH_subfam"/>
</dbReference>
<dbReference type="RefSeq" id="WP_111321778.1">
    <property type="nucleotide sequence ID" value="NZ_BIFX01000003.1"/>
</dbReference>
<evidence type="ECO:0000256" key="5">
    <source>
        <dbReference type="ARBA" id="ARBA00022989"/>
    </source>
</evidence>
<evidence type="ECO:0000256" key="7">
    <source>
        <dbReference type="SAM" id="Phobius"/>
    </source>
</evidence>
<evidence type="ECO:0000313" key="8">
    <source>
        <dbReference type="EMBL" id="PZW31105.1"/>
    </source>
</evidence>
<gene>
    <name evidence="8" type="ORF">EI42_02202</name>
</gene>
<feature type="transmembrane region" description="Helical" evidence="7">
    <location>
        <begin position="81"/>
        <end position="99"/>
    </location>
</feature>
<accession>A0A326UME1</accession>
<keyword evidence="6 7" id="KW-0472">Membrane</keyword>
<proteinExistence type="predicted"/>
<dbReference type="GO" id="GO:0016757">
    <property type="term" value="F:glycosyltransferase activity"/>
    <property type="evidence" value="ECO:0007669"/>
    <property type="project" value="UniProtKB-KW"/>
</dbReference>
<dbReference type="GO" id="GO:0016020">
    <property type="term" value="C:membrane"/>
    <property type="evidence" value="ECO:0007669"/>
    <property type="project" value="UniProtKB-SubCell"/>
</dbReference>
<dbReference type="PANTHER" id="PTHR43867">
    <property type="entry name" value="CELLULOSE SYNTHASE CATALYTIC SUBUNIT A [UDP-FORMING]"/>
    <property type="match status" value="1"/>
</dbReference>
<comment type="subcellular location">
    <subcellularLocation>
        <location evidence="1">Membrane</location>
        <topology evidence="1">Multi-pass membrane protein</topology>
    </subcellularLocation>
</comment>
<dbReference type="EMBL" id="QKUF01000006">
    <property type="protein sequence ID" value="PZW31105.1"/>
    <property type="molecule type" value="Genomic_DNA"/>
</dbReference>
<evidence type="ECO:0000256" key="4">
    <source>
        <dbReference type="ARBA" id="ARBA00022692"/>
    </source>
</evidence>
<feature type="transmembrane region" description="Helical" evidence="7">
    <location>
        <begin position="847"/>
        <end position="871"/>
    </location>
</feature>
<dbReference type="Pfam" id="PF13641">
    <property type="entry name" value="Glyco_tranf_2_3"/>
    <property type="match status" value="1"/>
</dbReference>
<comment type="caution">
    <text evidence="8">The sequence shown here is derived from an EMBL/GenBank/DDBJ whole genome shotgun (WGS) entry which is preliminary data.</text>
</comment>
<keyword evidence="9" id="KW-1185">Reference proteome</keyword>
<protein>
    <submittedName>
        <fullName evidence="8">Cellulose synthase/poly-beta-1,6-N-acetylglucosamine synthase-like glycosyltransferase</fullName>
    </submittedName>
</protein>
<evidence type="ECO:0000256" key="3">
    <source>
        <dbReference type="ARBA" id="ARBA00022679"/>
    </source>
</evidence>
<feature type="transmembrane region" description="Helical" evidence="7">
    <location>
        <begin position="712"/>
        <end position="732"/>
    </location>
</feature>
<evidence type="ECO:0000256" key="6">
    <source>
        <dbReference type="ARBA" id="ARBA00023136"/>
    </source>
</evidence>
<feature type="transmembrane region" description="Helical" evidence="7">
    <location>
        <begin position="403"/>
        <end position="432"/>
    </location>
</feature>
<reference evidence="8 9" key="1">
    <citation type="submission" date="2018-06" db="EMBL/GenBank/DDBJ databases">
        <title>Genomic Encyclopedia of Archaeal and Bacterial Type Strains, Phase II (KMG-II): from individual species to whole genera.</title>
        <authorList>
            <person name="Goeker M."/>
        </authorList>
    </citation>
    <scope>NUCLEOTIDE SEQUENCE [LARGE SCALE GENOMIC DNA]</scope>
    <source>
        <strain evidence="8 9">ATCC BAA-1881</strain>
    </source>
</reference>
<evidence type="ECO:0000256" key="2">
    <source>
        <dbReference type="ARBA" id="ARBA00022676"/>
    </source>
</evidence>
<dbReference type="Proteomes" id="UP000248806">
    <property type="component" value="Unassembled WGS sequence"/>
</dbReference>
<feature type="transmembrane region" description="Helical" evidence="7">
    <location>
        <begin position="878"/>
        <end position="897"/>
    </location>
</feature>
<dbReference type="PANTHER" id="PTHR43867:SF2">
    <property type="entry name" value="CELLULOSE SYNTHASE CATALYTIC SUBUNIT A [UDP-FORMING]"/>
    <property type="match status" value="1"/>
</dbReference>
<feature type="transmembrane region" description="Helical" evidence="7">
    <location>
        <begin position="656"/>
        <end position="678"/>
    </location>
</feature>
<dbReference type="CDD" id="cd06427">
    <property type="entry name" value="CESA_like_2"/>
    <property type="match status" value="1"/>
</dbReference>
<keyword evidence="5 7" id="KW-1133">Transmembrane helix</keyword>
<dbReference type="OrthoDB" id="9768769at2"/>
<feature type="transmembrane region" description="Helical" evidence="7">
    <location>
        <begin position="917"/>
        <end position="935"/>
    </location>
</feature>
<dbReference type="SUPFAM" id="SSF53448">
    <property type="entry name" value="Nucleotide-diphospho-sugar transferases"/>
    <property type="match status" value="1"/>
</dbReference>
<feature type="transmembrane region" description="Helical" evidence="7">
    <location>
        <begin position="581"/>
        <end position="602"/>
    </location>
</feature>
<evidence type="ECO:0000313" key="9">
    <source>
        <dbReference type="Proteomes" id="UP000248806"/>
    </source>
</evidence>
<dbReference type="Gene3D" id="3.90.550.10">
    <property type="entry name" value="Spore Coat Polysaccharide Biosynthesis Protein SpsA, Chain A"/>
    <property type="match status" value="1"/>
</dbReference>
<evidence type="ECO:0000256" key="1">
    <source>
        <dbReference type="ARBA" id="ARBA00004141"/>
    </source>
</evidence>